<evidence type="ECO:0000313" key="13">
    <source>
        <dbReference type="EMBL" id="TCJ14203.1"/>
    </source>
</evidence>
<dbReference type="PANTHER" id="PTHR10885">
    <property type="entry name" value="ISOPENTENYL-DIPHOSPHATE DELTA-ISOMERASE"/>
    <property type="match status" value="1"/>
</dbReference>
<keyword evidence="14" id="KW-1185">Reference proteome</keyword>
<evidence type="ECO:0000256" key="2">
    <source>
        <dbReference type="ARBA" id="ARBA00007579"/>
    </source>
</evidence>
<dbReference type="PANTHER" id="PTHR10885:SF0">
    <property type="entry name" value="ISOPENTENYL-DIPHOSPHATE DELTA-ISOMERASE"/>
    <property type="match status" value="1"/>
</dbReference>
<evidence type="ECO:0000256" key="3">
    <source>
        <dbReference type="ARBA" id="ARBA00012057"/>
    </source>
</evidence>
<dbReference type="GO" id="GO:0046872">
    <property type="term" value="F:metal ion binding"/>
    <property type="evidence" value="ECO:0007669"/>
    <property type="project" value="UniProtKB-KW"/>
</dbReference>
<dbReference type="Gene3D" id="3.90.79.10">
    <property type="entry name" value="Nucleoside Triphosphate Pyrophosphohydrolase"/>
    <property type="match status" value="1"/>
</dbReference>
<dbReference type="GO" id="GO:0004452">
    <property type="term" value="F:isopentenyl-diphosphate delta-isomerase activity"/>
    <property type="evidence" value="ECO:0007669"/>
    <property type="project" value="UniProtKB-UniRule"/>
</dbReference>
<evidence type="ECO:0000256" key="11">
    <source>
        <dbReference type="PIRSR" id="PIRSR018427-1"/>
    </source>
</evidence>
<evidence type="ECO:0000256" key="6">
    <source>
        <dbReference type="ARBA" id="ARBA00022842"/>
    </source>
</evidence>
<name>A0A4R1BB65_9BACT</name>
<evidence type="ECO:0000259" key="12">
    <source>
        <dbReference type="PROSITE" id="PS51462"/>
    </source>
</evidence>
<feature type="active site" evidence="11">
    <location>
        <position position="114"/>
    </location>
</feature>
<dbReference type="GO" id="GO:0005737">
    <property type="term" value="C:cytoplasm"/>
    <property type="evidence" value="ECO:0007669"/>
    <property type="project" value="TreeGrafter"/>
</dbReference>
<dbReference type="EMBL" id="SJZI01000042">
    <property type="protein sequence ID" value="TCJ14203.1"/>
    <property type="molecule type" value="Genomic_DNA"/>
</dbReference>
<dbReference type="InterPro" id="IPR011876">
    <property type="entry name" value="IsopentenylPP_isomerase_typ1"/>
</dbReference>
<evidence type="ECO:0000256" key="1">
    <source>
        <dbReference type="ARBA" id="ARBA00004826"/>
    </source>
</evidence>
<dbReference type="PIRSF" id="PIRSF018427">
    <property type="entry name" value="Isopntndiph_ism"/>
    <property type="match status" value="1"/>
</dbReference>
<protein>
    <recommendedName>
        <fullName evidence="3 10">Isopentenyl-diphosphate delta-isomerase</fullName>
        <ecNumber evidence="3 10">5.3.3.2</ecNumber>
    </recommendedName>
</protein>
<keyword evidence="8" id="KW-0414">Isoprene biosynthesis</keyword>
<dbReference type="GO" id="GO:0050992">
    <property type="term" value="P:dimethylallyl diphosphate biosynthetic process"/>
    <property type="evidence" value="ECO:0007669"/>
    <property type="project" value="UniProtKB-UniPathway"/>
</dbReference>
<dbReference type="UniPathway" id="UPA00059">
    <property type="reaction ID" value="UER00104"/>
</dbReference>
<dbReference type="RefSeq" id="WP_131449099.1">
    <property type="nucleotide sequence ID" value="NZ_SJZI01000042.1"/>
</dbReference>
<dbReference type="EC" id="5.3.3.2" evidence="3 10"/>
<dbReference type="InterPro" id="IPR000086">
    <property type="entry name" value="NUDIX_hydrolase_dom"/>
</dbReference>
<feature type="active site" evidence="11">
    <location>
        <position position="67"/>
    </location>
</feature>
<gene>
    <name evidence="13" type="ORF">EPD60_09350</name>
</gene>
<dbReference type="Proteomes" id="UP000295334">
    <property type="component" value="Unassembled WGS sequence"/>
</dbReference>
<dbReference type="GO" id="GO:0009240">
    <property type="term" value="P:isopentenyl diphosphate biosynthetic process"/>
    <property type="evidence" value="ECO:0007669"/>
    <property type="project" value="TreeGrafter"/>
</dbReference>
<proteinExistence type="inferred from homology"/>
<sequence length="176" mass="20382">MEEEVQVVLVNEHDEPQGTAGKLEAHRRGLLHRAISVFLFDNKGRMLLQRRALDKYHGGGLWSNACCSHPLPGEAPDAAAARRLQEELGISLPLRHLFSFTYRAEVENGLEEHEYDHVFAGTWEGNFAPDPKEVAGVRYVSAEELEAEIREHPERFTQWFRMIYEKVNRIREEKRF</sequence>
<reference evidence="13 14" key="1">
    <citation type="submission" date="2019-03" db="EMBL/GenBank/DDBJ databases">
        <authorList>
            <person name="Kim M.K.M."/>
        </authorList>
    </citation>
    <scope>NUCLEOTIDE SEQUENCE [LARGE SCALE GENOMIC DNA]</scope>
    <source>
        <strain evidence="13 14">17J68-12</strain>
    </source>
</reference>
<keyword evidence="4" id="KW-0963">Cytoplasm</keyword>
<keyword evidence="6" id="KW-0460">Magnesium</keyword>
<dbReference type="NCBIfam" id="NF002995">
    <property type="entry name" value="PRK03759.1"/>
    <property type="match status" value="1"/>
</dbReference>
<keyword evidence="7" id="KW-0464">Manganese</keyword>
<evidence type="ECO:0000256" key="10">
    <source>
        <dbReference type="NCBIfam" id="TIGR02150"/>
    </source>
</evidence>
<dbReference type="SUPFAM" id="SSF55811">
    <property type="entry name" value="Nudix"/>
    <property type="match status" value="1"/>
</dbReference>
<evidence type="ECO:0000256" key="5">
    <source>
        <dbReference type="ARBA" id="ARBA00022723"/>
    </source>
</evidence>
<keyword evidence="9 13" id="KW-0413">Isomerase</keyword>
<comment type="caution">
    <text evidence="13">The sequence shown here is derived from an EMBL/GenBank/DDBJ whole genome shotgun (WGS) entry which is preliminary data.</text>
</comment>
<dbReference type="CDD" id="cd02885">
    <property type="entry name" value="NUDIX_IPP_Isomerase"/>
    <property type="match status" value="1"/>
</dbReference>
<evidence type="ECO:0000256" key="7">
    <source>
        <dbReference type="ARBA" id="ARBA00023211"/>
    </source>
</evidence>
<dbReference type="PROSITE" id="PS51462">
    <property type="entry name" value="NUDIX"/>
    <property type="match status" value="1"/>
</dbReference>
<evidence type="ECO:0000313" key="14">
    <source>
        <dbReference type="Proteomes" id="UP000295334"/>
    </source>
</evidence>
<comment type="pathway">
    <text evidence="1">Isoprenoid biosynthesis; dimethylallyl diphosphate biosynthesis; dimethylallyl diphosphate from isopentenyl diphosphate: step 1/1.</text>
</comment>
<comment type="similarity">
    <text evidence="2">Belongs to the IPP isomerase type 1 family.</text>
</comment>
<evidence type="ECO:0000256" key="4">
    <source>
        <dbReference type="ARBA" id="ARBA00022490"/>
    </source>
</evidence>
<dbReference type="OrthoDB" id="9809458at2"/>
<accession>A0A4R1BB65</accession>
<dbReference type="NCBIfam" id="TIGR02150">
    <property type="entry name" value="IPP_isom_1"/>
    <property type="match status" value="1"/>
</dbReference>
<dbReference type="InterPro" id="IPR056375">
    <property type="entry name" value="Idi_bact"/>
</dbReference>
<dbReference type="InterPro" id="IPR015797">
    <property type="entry name" value="NUDIX_hydrolase-like_dom_sf"/>
</dbReference>
<evidence type="ECO:0000256" key="9">
    <source>
        <dbReference type="ARBA" id="ARBA00023235"/>
    </source>
</evidence>
<evidence type="ECO:0000256" key="8">
    <source>
        <dbReference type="ARBA" id="ARBA00023229"/>
    </source>
</evidence>
<dbReference type="HAMAP" id="MF_00202">
    <property type="entry name" value="Idi"/>
    <property type="match status" value="1"/>
</dbReference>
<dbReference type="AlphaFoldDB" id="A0A4R1BB65"/>
<feature type="domain" description="Nudix hydrolase" evidence="12">
    <location>
        <begin position="30"/>
        <end position="162"/>
    </location>
</feature>
<dbReference type="Pfam" id="PF00293">
    <property type="entry name" value="NUDIX"/>
    <property type="match status" value="1"/>
</dbReference>
<organism evidence="13 14">
    <name type="scientific">Flaviaesturariibacter flavus</name>
    <dbReference type="NCBI Taxonomy" id="2502780"/>
    <lineage>
        <taxon>Bacteria</taxon>
        <taxon>Pseudomonadati</taxon>
        <taxon>Bacteroidota</taxon>
        <taxon>Chitinophagia</taxon>
        <taxon>Chitinophagales</taxon>
        <taxon>Chitinophagaceae</taxon>
        <taxon>Flaviaestuariibacter</taxon>
    </lineage>
</organism>
<keyword evidence="5" id="KW-0479">Metal-binding</keyword>